<proteinExistence type="predicted"/>
<evidence type="ECO:0000313" key="2">
    <source>
        <dbReference type="EMBL" id="CAG2246081.1"/>
    </source>
</evidence>
<gene>
    <name evidence="2" type="ORF">MEDL_58068</name>
</gene>
<feature type="region of interest" description="Disordered" evidence="1">
    <location>
        <begin position="63"/>
        <end position="86"/>
    </location>
</feature>
<accession>A0A8S3UI84</accession>
<dbReference type="OrthoDB" id="6051470at2759"/>
<name>A0A8S3UI84_MYTED</name>
<comment type="caution">
    <text evidence="2">The sequence shown here is derived from an EMBL/GenBank/DDBJ whole genome shotgun (WGS) entry which is preliminary data.</text>
</comment>
<reference evidence="2" key="1">
    <citation type="submission" date="2021-03" db="EMBL/GenBank/DDBJ databases">
        <authorList>
            <person name="Bekaert M."/>
        </authorList>
    </citation>
    <scope>NUCLEOTIDE SEQUENCE</scope>
</reference>
<evidence type="ECO:0000313" key="3">
    <source>
        <dbReference type="Proteomes" id="UP000683360"/>
    </source>
</evidence>
<feature type="region of interest" description="Disordered" evidence="1">
    <location>
        <begin position="200"/>
        <end position="219"/>
    </location>
</feature>
<organism evidence="2 3">
    <name type="scientific">Mytilus edulis</name>
    <name type="common">Blue mussel</name>
    <dbReference type="NCBI Taxonomy" id="6550"/>
    <lineage>
        <taxon>Eukaryota</taxon>
        <taxon>Metazoa</taxon>
        <taxon>Spiralia</taxon>
        <taxon>Lophotrochozoa</taxon>
        <taxon>Mollusca</taxon>
        <taxon>Bivalvia</taxon>
        <taxon>Autobranchia</taxon>
        <taxon>Pteriomorphia</taxon>
        <taxon>Mytilida</taxon>
        <taxon>Mytiloidea</taxon>
        <taxon>Mytilidae</taxon>
        <taxon>Mytilinae</taxon>
        <taxon>Mytilus</taxon>
    </lineage>
</organism>
<evidence type="ECO:0000256" key="1">
    <source>
        <dbReference type="SAM" id="MobiDB-lite"/>
    </source>
</evidence>
<dbReference type="Proteomes" id="UP000683360">
    <property type="component" value="Unassembled WGS sequence"/>
</dbReference>
<protein>
    <submittedName>
        <fullName evidence="2">Uncharacterized protein</fullName>
    </submittedName>
</protein>
<keyword evidence="3" id="KW-1185">Reference proteome</keyword>
<dbReference type="AlphaFoldDB" id="A0A8S3UI84"/>
<sequence length="269" mass="31528">MFFKFFVNSCILLKHVNKLTIRTFCIAKRRVECRWISYKLEHIYLNYGMQDLKHDLNYNQEEPRTTDSIPLGQESQPAGHDQGSKVGRLNEYSDKEYTEDIFKDAKGIENELKQDEDITVYQIQYLELLARFFQLYEKCCGNIPQHPSIPSGDPNTANFPLPDSAGLFRVDLHDDTSTFDHHIDGDAAWEVIPQDIVKEDLTTPEQDSVHEKREKRTDLNDRERMKKRRLELASYFIKERADGLTTYCEKYLGFADTLEEGWAKFQELL</sequence>
<dbReference type="EMBL" id="CAJPWZ010002825">
    <property type="protein sequence ID" value="CAG2246081.1"/>
    <property type="molecule type" value="Genomic_DNA"/>
</dbReference>